<dbReference type="GO" id="GO:0032259">
    <property type="term" value="P:methylation"/>
    <property type="evidence" value="ECO:0007669"/>
    <property type="project" value="UniProtKB-KW"/>
</dbReference>
<dbReference type="EMBL" id="JBHSXM010000001">
    <property type="protein sequence ID" value="MFC6836110.1"/>
    <property type="molecule type" value="Genomic_DNA"/>
</dbReference>
<dbReference type="Proteomes" id="UP001596406">
    <property type="component" value="Unassembled WGS sequence"/>
</dbReference>
<gene>
    <name evidence="4" type="ORF">ACFQHK_06265</name>
</gene>
<keyword evidence="3" id="KW-0949">S-adenosyl-L-methionine</keyword>
<evidence type="ECO:0000256" key="3">
    <source>
        <dbReference type="ARBA" id="ARBA00022691"/>
    </source>
</evidence>
<dbReference type="PANTHER" id="PTHR43167:SF1">
    <property type="entry name" value="PUTATIVE (AFU_ORTHOLOGUE AFUA_6G01830)-RELATED"/>
    <property type="match status" value="1"/>
</dbReference>
<dbReference type="PANTHER" id="PTHR43167">
    <property type="entry name" value="PUTATIVE (AFU_ORTHOLOGUE AFUA_6G01830)-RELATED"/>
    <property type="match status" value="1"/>
</dbReference>
<sequence length="225" mass="24314">MDDVVPERIERFARLVGPESDAVVEEMDAYAEATGFPTVGPAVGGWLRLLARLVDAERVFEFGSGFGYSAYWVAGALPESGEVVLTDRDADNLTRAREYLDRGGYLDRAVFEEGDAVEVVERYDGPFDLVLVDHEKHRYAEAFAAAREKVAPGGVVVADNAMTADPIDFEALSALLAGESVETNEATRGVHEYLRTVRSDPAFETALVPVGEGIAVSRRSGTDGP</sequence>
<organism evidence="4 5">
    <name type="scientific">Halomarina ordinaria</name>
    <dbReference type="NCBI Taxonomy" id="3033939"/>
    <lineage>
        <taxon>Archaea</taxon>
        <taxon>Methanobacteriati</taxon>
        <taxon>Methanobacteriota</taxon>
        <taxon>Stenosarchaea group</taxon>
        <taxon>Halobacteria</taxon>
        <taxon>Halobacteriales</taxon>
        <taxon>Natronomonadaceae</taxon>
        <taxon>Halomarina</taxon>
    </lineage>
</organism>
<keyword evidence="5" id="KW-1185">Reference proteome</keyword>
<evidence type="ECO:0000313" key="4">
    <source>
        <dbReference type="EMBL" id="MFC6836110.1"/>
    </source>
</evidence>
<dbReference type="Pfam" id="PF01596">
    <property type="entry name" value="Methyltransf_3"/>
    <property type="match status" value="1"/>
</dbReference>
<dbReference type="SUPFAM" id="SSF53335">
    <property type="entry name" value="S-adenosyl-L-methionine-dependent methyltransferases"/>
    <property type="match status" value="1"/>
</dbReference>
<keyword evidence="1 4" id="KW-0489">Methyltransferase</keyword>
<proteinExistence type="predicted"/>
<dbReference type="InterPro" id="IPR029063">
    <property type="entry name" value="SAM-dependent_MTases_sf"/>
</dbReference>
<reference evidence="4 5" key="1">
    <citation type="journal article" date="2019" name="Int. J. Syst. Evol. Microbiol.">
        <title>The Global Catalogue of Microorganisms (GCM) 10K type strain sequencing project: providing services to taxonomists for standard genome sequencing and annotation.</title>
        <authorList>
            <consortium name="The Broad Institute Genomics Platform"/>
            <consortium name="The Broad Institute Genome Sequencing Center for Infectious Disease"/>
            <person name="Wu L."/>
            <person name="Ma J."/>
        </authorList>
    </citation>
    <scope>NUCLEOTIDE SEQUENCE [LARGE SCALE GENOMIC DNA]</scope>
    <source>
        <strain evidence="4 5">PSRA2</strain>
    </source>
</reference>
<evidence type="ECO:0000256" key="1">
    <source>
        <dbReference type="ARBA" id="ARBA00022603"/>
    </source>
</evidence>
<dbReference type="InterPro" id="IPR002935">
    <property type="entry name" value="SAM_O-MeTrfase"/>
</dbReference>
<dbReference type="PROSITE" id="PS51682">
    <property type="entry name" value="SAM_OMT_I"/>
    <property type="match status" value="1"/>
</dbReference>
<dbReference type="GO" id="GO:0008168">
    <property type="term" value="F:methyltransferase activity"/>
    <property type="evidence" value="ECO:0007669"/>
    <property type="project" value="UniProtKB-KW"/>
</dbReference>
<dbReference type="CDD" id="cd02440">
    <property type="entry name" value="AdoMet_MTases"/>
    <property type="match status" value="1"/>
</dbReference>
<dbReference type="Gene3D" id="3.40.50.150">
    <property type="entry name" value="Vaccinia Virus protein VP39"/>
    <property type="match status" value="1"/>
</dbReference>
<dbReference type="AlphaFoldDB" id="A0ABD5U6K6"/>
<evidence type="ECO:0000256" key="2">
    <source>
        <dbReference type="ARBA" id="ARBA00022679"/>
    </source>
</evidence>
<evidence type="ECO:0000313" key="5">
    <source>
        <dbReference type="Proteomes" id="UP001596406"/>
    </source>
</evidence>
<name>A0ABD5U6K6_9EURY</name>
<keyword evidence="2 4" id="KW-0808">Transferase</keyword>
<comment type="caution">
    <text evidence="4">The sequence shown here is derived from an EMBL/GenBank/DDBJ whole genome shotgun (WGS) entry which is preliminary data.</text>
</comment>
<protein>
    <submittedName>
        <fullName evidence="4">O-methyltransferase</fullName>
        <ecNumber evidence="4">2.1.1.-</ecNumber>
    </submittedName>
</protein>
<dbReference type="RefSeq" id="WP_304447803.1">
    <property type="nucleotide sequence ID" value="NZ_JARRAH010000001.1"/>
</dbReference>
<dbReference type="EC" id="2.1.1.-" evidence="4"/>
<accession>A0ABD5U6K6</accession>